<evidence type="ECO:0000256" key="3">
    <source>
        <dbReference type="SAM" id="MobiDB-lite"/>
    </source>
</evidence>
<organism evidence="6">
    <name type="scientific">Ananas comosus var. bracteatus</name>
    <name type="common">red pineapple</name>
    <dbReference type="NCBI Taxonomy" id="296719"/>
    <lineage>
        <taxon>Eukaryota</taxon>
        <taxon>Viridiplantae</taxon>
        <taxon>Streptophyta</taxon>
        <taxon>Embryophyta</taxon>
        <taxon>Tracheophyta</taxon>
        <taxon>Spermatophyta</taxon>
        <taxon>Magnoliopsida</taxon>
        <taxon>Liliopsida</taxon>
        <taxon>Poales</taxon>
        <taxon>Bromeliaceae</taxon>
        <taxon>Bromelioideae</taxon>
        <taxon>Ananas</taxon>
    </lineage>
</organism>
<dbReference type="PROSITE" id="PS51294">
    <property type="entry name" value="HTH_MYB"/>
    <property type="match status" value="3"/>
</dbReference>
<dbReference type="PANTHER" id="PTHR45614">
    <property type="entry name" value="MYB PROTEIN-RELATED"/>
    <property type="match status" value="1"/>
</dbReference>
<feature type="domain" description="Myb-like" evidence="4">
    <location>
        <begin position="1"/>
        <end position="42"/>
    </location>
</feature>
<feature type="compositionally biased region" description="Polar residues" evidence="3">
    <location>
        <begin position="220"/>
        <end position="234"/>
    </location>
</feature>
<dbReference type="CDD" id="cd00167">
    <property type="entry name" value="SANT"/>
    <property type="match status" value="3"/>
</dbReference>
<evidence type="ECO:0000256" key="1">
    <source>
        <dbReference type="ARBA" id="ARBA00022737"/>
    </source>
</evidence>
<dbReference type="GO" id="GO:0005634">
    <property type="term" value="C:nucleus"/>
    <property type="evidence" value="ECO:0007669"/>
    <property type="project" value="TreeGrafter"/>
</dbReference>
<keyword evidence="1" id="KW-0677">Repeat</keyword>
<dbReference type="EMBL" id="LR862142">
    <property type="protein sequence ID" value="CAD1822095.1"/>
    <property type="molecule type" value="Genomic_DNA"/>
</dbReference>
<feature type="domain" description="Myb-like" evidence="4">
    <location>
        <begin position="43"/>
        <end position="94"/>
    </location>
</feature>
<dbReference type="SMART" id="SM00717">
    <property type="entry name" value="SANT"/>
    <property type="match status" value="3"/>
</dbReference>
<feature type="domain" description="HTH myb-type" evidence="5">
    <location>
        <begin position="1"/>
        <end position="42"/>
    </location>
</feature>
<dbReference type="InterPro" id="IPR001005">
    <property type="entry name" value="SANT/Myb"/>
</dbReference>
<evidence type="ECO:0000259" key="4">
    <source>
        <dbReference type="PROSITE" id="PS50090"/>
    </source>
</evidence>
<feature type="domain" description="HTH myb-type" evidence="5">
    <location>
        <begin position="43"/>
        <end position="98"/>
    </location>
</feature>
<proteinExistence type="predicted"/>
<gene>
    <name evidence="6" type="ORF">CB5_LOCUS5306</name>
</gene>
<feature type="region of interest" description="Disordered" evidence="3">
    <location>
        <begin position="262"/>
        <end position="282"/>
    </location>
</feature>
<dbReference type="Pfam" id="PF00249">
    <property type="entry name" value="Myb_DNA-binding"/>
    <property type="match status" value="1"/>
</dbReference>
<dbReference type="InterPro" id="IPR017930">
    <property type="entry name" value="Myb_dom"/>
</dbReference>
<dbReference type="AlphaFoldDB" id="A0A6V7NU39"/>
<dbReference type="InterPro" id="IPR050560">
    <property type="entry name" value="MYB_TF"/>
</dbReference>
<evidence type="ECO:0000313" key="6">
    <source>
        <dbReference type="EMBL" id="CAD1822095.1"/>
    </source>
</evidence>
<dbReference type="GO" id="GO:0000978">
    <property type="term" value="F:RNA polymerase II cis-regulatory region sequence-specific DNA binding"/>
    <property type="evidence" value="ECO:0007669"/>
    <property type="project" value="TreeGrafter"/>
</dbReference>
<dbReference type="PROSITE" id="PS50090">
    <property type="entry name" value="MYB_LIKE"/>
    <property type="match status" value="3"/>
</dbReference>
<protein>
    <submittedName>
        <fullName evidence="6">Uncharacterized protein</fullName>
    </submittedName>
</protein>
<feature type="domain" description="HTH myb-type" evidence="5">
    <location>
        <begin position="99"/>
        <end position="136"/>
    </location>
</feature>
<name>A0A6V7NU39_ANACO</name>
<evidence type="ECO:0000259" key="5">
    <source>
        <dbReference type="PROSITE" id="PS51294"/>
    </source>
</evidence>
<dbReference type="FunFam" id="1.10.10.60:FF:000010">
    <property type="entry name" value="Transcriptional activator Myb isoform A"/>
    <property type="match status" value="1"/>
</dbReference>
<evidence type="ECO:0000256" key="2">
    <source>
        <dbReference type="ARBA" id="ARBA00023125"/>
    </source>
</evidence>
<dbReference type="Pfam" id="PF13921">
    <property type="entry name" value="Myb_DNA-bind_6"/>
    <property type="match status" value="1"/>
</dbReference>
<dbReference type="PANTHER" id="PTHR45614:SF194">
    <property type="entry name" value="TRANSCRIPTION FACTOR MYB3R-3-RELATED"/>
    <property type="match status" value="1"/>
</dbReference>
<accession>A0A6V7NU39</accession>
<dbReference type="Gene3D" id="1.10.10.60">
    <property type="entry name" value="Homeodomain-like"/>
    <property type="match status" value="3"/>
</dbReference>
<keyword evidence="2" id="KW-0238">DNA-binding</keyword>
<sequence>MSQDEELMKAVEINKGKCWKKIAEGFPGRTDQQCQHRWAKVLNPHLVKGSWTHEEDNKLIHLVKNHGQSKWSIIANFLPGRIGKQCRERWHNHLNPEIKKDAWTEEEEVKLVNAHRVHGNKWAEIAKLLPGRIYKMGETDRPKKRTRSILNNEGTPIFGSICYEPPHSEDLGASILRTPSSGGGKVSKVQSYQSVLKSAAECFLKLGAPSILRSSKRETQTPLSPLDASSTSMKSNDGNIDKIYKSTISTLATSCCRDSGAISDDGNSYGPSPPYQLRSKRAAVRKSLEKKLDFSLKDDDFNTNSEI</sequence>
<dbReference type="SUPFAM" id="SSF46689">
    <property type="entry name" value="Homeodomain-like"/>
    <property type="match status" value="2"/>
</dbReference>
<feature type="domain" description="Myb-like" evidence="4">
    <location>
        <begin position="95"/>
        <end position="132"/>
    </location>
</feature>
<dbReference type="GO" id="GO:0000981">
    <property type="term" value="F:DNA-binding transcription factor activity, RNA polymerase II-specific"/>
    <property type="evidence" value="ECO:0007669"/>
    <property type="project" value="TreeGrafter"/>
</dbReference>
<feature type="region of interest" description="Disordered" evidence="3">
    <location>
        <begin position="215"/>
        <end position="234"/>
    </location>
</feature>
<dbReference type="InterPro" id="IPR009057">
    <property type="entry name" value="Homeodomain-like_sf"/>
</dbReference>
<reference evidence="6" key="1">
    <citation type="submission" date="2020-07" db="EMBL/GenBank/DDBJ databases">
        <authorList>
            <person name="Lin J."/>
        </authorList>
    </citation>
    <scope>NUCLEOTIDE SEQUENCE</scope>
</reference>